<comment type="caution">
    <text evidence="2">The sequence shown here is derived from an EMBL/GenBank/DDBJ whole genome shotgun (WGS) entry which is preliminary data.</text>
</comment>
<evidence type="ECO:0000256" key="1">
    <source>
        <dbReference type="ARBA" id="ARBA00022649"/>
    </source>
</evidence>
<dbReference type="Gene3D" id="3.30.2310.20">
    <property type="entry name" value="RelE-like"/>
    <property type="match status" value="1"/>
</dbReference>
<dbReference type="OrthoDB" id="595470at2"/>
<dbReference type="Proteomes" id="UP000320653">
    <property type="component" value="Unassembled WGS sequence"/>
</dbReference>
<dbReference type="AlphaFoldDB" id="A0A561R1L1"/>
<dbReference type="EMBL" id="VIWP01000002">
    <property type="protein sequence ID" value="TWF56508.1"/>
    <property type="molecule type" value="Genomic_DNA"/>
</dbReference>
<dbReference type="Pfam" id="PF05016">
    <property type="entry name" value="ParE_toxin"/>
    <property type="match status" value="1"/>
</dbReference>
<dbReference type="RefSeq" id="WP_145634135.1">
    <property type="nucleotide sequence ID" value="NZ_VIWP01000002.1"/>
</dbReference>
<gene>
    <name evidence="2" type="ORF">FHW37_102138</name>
</gene>
<protein>
    <submittedName>
        <fullName evidence="2">Plasmid stabilization system protein ParE</fullName>
    </submittedName>
</protein>
<dbReference type="InterPro" id="IPR035093">
    <property type="entry name" value="RelE/ParE_toxin_dom_sf"/>
</dbReference>
<organism evidence="2 3">
    <name type="scientific">Neorhizobium alkalisoli</name>
    <dbReference type="NCBI Taxonomy" id="528178"/>
    <lineage>
        <taxon>Bacteria</taxon>
        <taxon>Pseudomonadati</taxon>
        <taxon>Pseudomonadota</taxon>
        <taxon>Alphaproteobacteria</taxon>
        <taxon>Hyphomicrobiales</taxon>
        <taxon>Rhizobiaceae</taxon>
        <taxon>Rhizobium/Agrobacterium group</taxon>
        <taxon>Neorhizobium</taxon>
    </lineage>
</organism>
<accession>A0A561R1L1</accession>
<name>A0A561R1L1_9HYPH</name>
<keyword evidence="1" id="KW-1277">Toxin-antitoxin system</keyword>
<reference evidence="2 3" key="1">
    <citation type="submission" date="2019-06" db="EMBL/GenBank/DDBJ databases">
        <title>Sorghum-associated microbial communities from plants grown in Nebraska, USA.</title>
        <authorList>
            <person name="Schachtman D."/>
        </authorList>
    </citation>
    <scope>NUCLEOTIDE SEQUENCE [LARGE SCALE GENOMIC DNA]</scope>
    <source>
        <strain evidence="2 3">1225</strain>
    </source>
</reference>
<evidence type="ECO:0000313" key="3">
    <source>
        <dbReference type="Proteomes" id="UP000320653"/>
    </source>
</evidence>
<proteinExistence type="predicted"/>
<sequence>MTAKLQWSRDALEDFKRQIGYIAEHNPESARDVAKRVDECALRLSVHSTGRPGRVAGTLEKSVAGLPYILAYNISATDRGSVLTVLRLIHTSRDWRKGQWPKED</sequence>
<evidence type="ECO:0000313" key="2">
    <source>
        <dbReference type="EMBL" id="TWF56508.1"/>
    </source>
</evidence>
<keyword evidence="3" id="KW-1185">Reference proteome</keyword>
<dbReference type="InterPro" id="IPR007712">
    <property type="entry name" value="RelE/ParE_toxin"/>
</dbReference>